<comment type="subunit">
    <text evidence="7">Associates with RNA polymerase II.</text>
</comment>
<dbReference type="GO" id="GO:0006368">
    <property type="term" value="P:transcription elongation by RNA polymerase II"/>
    <property type="evidence" value="ECO:0007669"/>
    <property type="project" value="TreeGrafter"/>
</dbReference>
<dbReference type="FunFam" id="2.20.25.190:FF:000002">
    <property type="entry name" value="Transcription elongation factor 1 homolog"/>
    <property type="match status" value="1"/>
</dbReference>
<evidence type="ECO:0000256" key="7">
    <source>
        <dbReference type="ARBA" id="ARBA00064562"/>
    </source>
</evidence>
<sequence length="81" mass="9225">MGRRKSKRKPPPKKMTGTLETEFTCPFCNHDKSCEVKMDRGRKTGIISCTVCLEEFQTLITHLSEPVDVYSEWIDACEAAN</sequence>
<dbReference type="Gene3D" id="2.20.25.190">
    <property type="match status" value="1"/>
</dbReference>
<keyword evidence="9" id="KW-1185">Reference proteome</keyword>
<comment type="subcellular location">
    <subcellularLocation>
        <location evidence="1">Nucleus</location>
    </subcellularLocation>
</comment>
<evidence type="ECO:0000256" key="3">
    <source>
        <dbReference type="ARBA" id="ARBA00014973"/>
    </source>
</evidence>
<evidence type="ECO:0000256" key="2">
    <source>
        <dbReference type="ARBA" id="ARBA00009730"/>
    </source>
</evidence>
<dbReference type="PANTHER" id="PTHR20934">
    <property type="entry name" value="TRANSCRIPTION ELONGATION FACTOR 1 HOMOLOG"/>
    <property type="match status" value="1"/>
</dbReference>
<evidence type="ECO:0000256" key="6">
    <source>
        <dbReference type="ARBA" id="ARBA00058793"/>
    </source>
</evidence>
<dbReference type="InterPro" id="IPR007808">
    <property type="entry name" value="Elf1"/>
</dbReference>
<reference evidence="8" key="2">
    <citation type="submission" date="2025-09" db="UniProtKB">
        <authorList>
            <consortium name="Ensembl"/>
        </authorList>
    </citation>
    <scope>IDENTIFICATION</scope>
</reference>
<keyword evidence="5" id="KW-0539">Nucleus</keyword>
<proteinExistence type="inferred from homology"/>
<comment type="function">
    <text evidence="6">Factor involved in transcription-coupled nucleotide excision repair (TC-NER), a mechanism that rapidly removes RNA polymerase II-blocking lesions from the transcribed strand of active genes. Acts as a key adapter required to anchor TC-NER factors to RNA polymerase II: stably positions UVSSA and the DCX(ERCC8) complex (also named CSA complex) on arrested RNA polymerase II, leading to neddylation and activation of the DCX(ERCC8) complex and ubiquitination of RNA polymerase II.</text>
</comment>
<dbReference type="AlphaFoldDB" id="A0A8C6GB84"/>
<dbReference type="SUPFAM" id="SSF57783">
    <property type="entry name" value="Zinc beta-ribbon"/>
    <property type="match status" value="1"/>
</dbReference>
<name>A0A8C6GB84_MUSSI</name>
<dbReference type="Proteomes" id="UP000694415">
    <property type="component" value="Unplaced"/>
</dbReference>
<evidence type="ECO:0000256" key="1">
    <source>
        <dbReference type="ARBA" id="ARBA00004123"/>
    </source>
</evidence>
<dbReference type="InterPro" id="IPR038567">
    <property type="entry name" value="T_Elf1_sf"/>
</dbReference>
<dbReference type="Pfam" id="PF05129">
    <property type="entry name" value="Zn_ribbon_Elf1"/>
    <property type="match status" value="1"/>
</dbReference>
<evidence type="ECO:0000313" key="8">
    <source>
        <dbReference type="Ensembl" id="ENSMSIP00000003077.1"/>
    </source>
</evidence>
<organism evidence="8 9">
    <name type="scientific">Mus spicilegus</name>
    <name type="common">Mound-building mouse</name>
    <dbReference type="NCBI Taxonomy" id="10103"/>
    <lineage>
        <taxon>Eukaryota</taxon>
        <taxon>Metazoa</taxon>
        <taxon>Chordata</taxon>
        <taxon>Craniata</taxon>
        <taxon>Vertebrata</taxon>
        <taxon>Euteleostomi</taxon>
        <taxon>Mammalia</taxon>
        <taxon>Eutheria</taxon>
        <taxon>Euarchontoglires</taxon>
        <taxon>Glires</taxon>
        <taxon>Rodentia</taxon>
        <taxon>Myomorpha</taxon>
        <taxon>Muroidea</taxon>
        <taxon>Muridae</taxon>
        <taxon>Murinae</taxon>
        <taxon>Mus</taxon>
        <taxon>Mus</taxon>
    </lineage>
</organism>
<keyword evidence="4" id="KW-0862">Zinc</keyword>
<comment type="similarity">
    <text evidence="2">Belongs to the ELOF1 family.</text>
</comment>
<dbReference type="PANTHER" id="PTHR20934:SF0">
    <property type="entry name" value="TRANSCRIPTION ELONGATION FACTOR 1 HOMOLOG"/>
    <property type="match status" value="1"/>
</dbReference>
<reference evidence="8" key="1">
    <citation type="submission" date="2025-08" db="UniProtKB">
        <authorList>
            <consortium name="Ensembl"/>
        </authorList>
    </citation>
    <scope>IDENTIFICATION</scope>
</reference>
<evidence type="ECO:0000313" key="9">
    <source>
        <dbReference type="Proteomes" id="UP000694415"/>
    </source>
</evidence>
<accession>A0A8C6GB84</accession>
<dbReference type="GO" id="GO:0000993">
    <property type="term" value="F:RNA polymerase II complex binding"/>
    <property type="evidence" value="ECO:0007669"/>
    <property type="project" value="TreeGrafter"/>
</dbReference>
<protein>
    <recommendedName>
        <fullName evidence="3">Transcription elongation factor 1 homolog</fullName>
    </recommendedName>
</protein>
<dbReference type="Ensembl" id="ENSMSIT00000003902.1">
    <property type="protein sequence ID" value="ENSMSIP00000003077.1"/>
    <property type="gene ID" value="ENSMSIG00000002865.1"/>
</dbReference>
<dbReference type="GeneTree" id="ENSGT00390000000053"/>
<dbReference type="GO" id="GO:0008023">
    <property type="term" value="C:transcription elongation factor complex"/>
    <property type="evidence" value="ECO:0007669"/>
    <property type="project" value="TreeGrafter"/>
</dbReference>
<evidence type="ECO:0000256" key="5">
    <source>
        <dbReference type="ARBA" id="ARBA00023242"/>
    </source>
</evidence>
<evidence type="ECO:0000256" key="4">
    <source>
        <dbReference type="ARBA" id="ARBA00022833"/>
    </source>
</evidence>